<evidence type="ECO:0000256" key="1">
    <source>
        <dbReference type="ARBA" id="ARBA00022801"/>
    </source>
</evidence>
<dbReference type="InterPro" id="IPR020428">
    <property type="entry name" value="PFA-DSPs"/>
</dbReference>
<dbReference type="PANTHER" id="PTHR31126">
    <property type="entry name" value="TYROSINE-PROTEIN PHOSPHATASE"/>
    <property type="match status" value="1"/>
</dbReference>
<evidence type="ECO:0000313" key="2">
    <source>
        <dbReference type="EMBL" id="KXN68131.1"/>
    </source>
</evidence>
<dbReference type="AlphaFoldDB" id="A0A137NZP3"/>
<dbReference type="STRING" id="796925.A0A137NZP3"/>
<protein>
    <recommendedName>
        <fullName evidence="4">Protein-tyrosine phosphatase</fullName>
    </recommendedName>
</protein>
<keyword evidence="1" id="KW-0378">Hydrolase</keyword>
<dbReference type="GO" id="GO:0016791">
    <property type="term" value="F:phosphatase activity"/>
    <property type="evidence" value="ECO:0007669"/>
    <property type="project" value="InterPro"/>
</dbReference>
<name>A0A137NZP3_CONC2</name>
<evidence type="ECO:0000313" key="3">
    <source>
        <dbReference type="Proteomes" id="UP000070444"/>
    </source>
</evidence>
<gene>
    <name evidence="2" type="ORF">CONCODRAFT_72464</name>
</gene>
<dbReference type="SUPFAM" id="SSF52799">
    <property type="entry name" value="(Phosphotyrosine protein) phosphatases II"/>
    <property type="match status" value="1"/>
</dbReference>
<dbReference type="EMBL" id="KQ964593">
    <property type="protein sequence ID" value="KXN68131.1"/>
    <property type="molecule type" value="Genomic_DNA"/>
</dbReference>
<dbReference type="OrthoDB" id="6375174at2759"/>
<proteinExistence type="predicted"/>
<keyword evidence="3" id="KW-1185">Reference proteome</keyword>
<dbReference type="Gene3D" id="3.90.190.10">
    <property type="entry name" value="Protein tyrosine phosphatase superfamily"/>
    <property type="match status" value="1"/>
</dbReference>
<accession>A0A137NZP3</accession>
<dbReference type="InterPro" id="IPR004861">
    <property type="entry name" value="Siw14-like"/>
</dbReference>
<dbReference type="Pfam" id="PF03162">
    <property type="entry name" value="Y_phosphatase2"/>
    <property type="match status" value="1"/>
</dbReference>
<organism evidence="2 3">
    <name type="scientific">Conidiobolus coronatus (strain ATCC 28846 / CBS 209.66 / NRRL 28638)</name>
    <name type="common">Delacroixia coronata</name>
    <dbReference type="NCBI Taxonomy" id="796925"/>
    <lineage>
        <taxon>Eukaryota</taxon>
        <taxon>Fungi</taxon>
        <taxon>Fungi incertae sedis</taxon>
        <taxon>Zoopagomycota</taxon>
        <taxon>Entomophthoromycotina</taxon>
        <taxon>Entomophthoromycetes</taxon>
        <taxon>Entomophthorales</taxon>
        <taxon>Ancylistaceae</taxon>
        <taxon>Conidiobolus</taxon>
    </lineage>
</organism>
<evidence type="ECO:0008006" key="4">
    <source>
        <dbReference type="Google" id="ProtNLM"/>
    </source>
</evidence>
<dbReference type="OMA" id="GMATWKP"/>
<dbReference type="InterPro" id="IPR029021">
    <property type="entry name" value="Prot-tyrosine_phosphatase-like"/>
</dbReference>
<sequence length="174" mass="19961">MADSASKNNPRMKLITIPESFGQVEDGIYRSEMIKPAHFPFIKTLNLSKVLVLSPEPPSKTVSNFFNNQNIEVCHLGQQSWFNSNSTTSWRPISEEIIKEGLQFILNSTNHPILIMCTLGIHETGAMYRSYSGSKSRRVIEQFIELFDLDLINLPQNLPDWYLYHLKLLASEEE</sequence>
<dbReference type="PANTHER" id="PTHR31126:SF18">
    <property type="entry name" value="PROTEIN-TYROSINE-PHOSPHATASE"/>
    <property type="match status" value="1"/>
</dbReference>
<dbReference type="Proteomes" id="UP000070444">
    <property type="component" value="Unassembled WGS sequence"/>
</dbReference>
<reference evidence="2 3" key="1">
    <citation type="journal article" date="2015" name="Genome Biol. Evol.">
        <title>Phylogenomic analyses indicate that early fungi evolved digesting cell walls of algal ancestors of land plants.</title>
        <authorList>
            <person name="Chang Y."/>
            <person name="Wang S."/>
            <person name="Sekimoto S."/>
            <person name="Aerts A.L."/>
            <person name="Choi C."/>
            <person name="Clum A."/>
            <person name="LaButti K.M."/>
            <person name="Lindquist E.A."/>
            <person name="Yee Ngan C."/>
            <person name="Ohm R.A."/>
            <person name="Salamov A.A."/>
            <person name="Grigoriev I.V."/>
            <person name="Spatafora J.W."/>
            <person name="Berbee M.L."/>
        </authorList>
    </citation>
    <scope>NUCLEOTIDE SEQUENCE [LARGE SCALE GENOMIC DNA]</scope>
    <source>
        <strain evidence="2 3">NRRL 28638</strain>
    </source>
</reference>
<dbReference type="PRINTS" id="PR01911">
    <property type="entry name" value="PFDSPHPHTASE"/>
</dbReference>